<dbReference type="InterPro" id="IPR019410">
    <property type="entry name" value="Methyltransf_16"/>
</dbReference>
<dbReference type="EMBL" id="JALJOT010000006">
    <property type="protein sequence ID" value="KAK9909829.1"/>
    <property type="molecule type" value="Genomic_DNA"/>
</dbReference>
<evidence type="ECO:0000313" key="2">
    <source>
        <dbReference type="Proteomes" id="UP001491310"/>
    </source>
</evidence>
<proteinExistence type="predicted"/>
<dbReference type="Proteomes" id="UP001491310">
    <property type="component" value="Unassembled WGS sequence"/>
</dbReference>
<dbReference type="Pfam" id="PF10294">
    <property type="entry name" value="Methyltransf_16"/>
    <property type="match status" value="1"/>
</dbReference>
<organism evidence="1 2">
    <name type="scientific">Coccomyxa subellipsoidea</name>
    <dbReference type="NCBI Taxonomy" id="248742"/>
    <lineage>
        <taxon>Eukaryota</taxon>
        <taxon>Viridiplantae</taxon>
        <taxon>Chlorophyta</taxon>
        <taxon>core chlorophytes</taxon>
        <taxon>Trebouxiophyceae</taxon>
        <taxon>Trebouxiophyceae incertae sedis</taxon>
        <taxon>Coccomyxaceae</taxon>
        <taxon>Coccomyxa</taxon>
    </lineage>
</organism>
<accession>A0ABR2YS28</accession>
<keyword evidence="2" id="KW-1185">Reference proteome</keyword>
<reference evidence="1 2" key="1">
    <citation type="journal article" date="2024" name="Nat. Commun.">
        <title>Phylogenomics reveals the evolutionary origins of lichenization in chlorophyte algae.</title>
        <authorList>
            <person name="Puginier C."/>
            <person name="Libourel C."/>
            <person name="Otte J."/>
            <person name="Skaloud P."/>
            <person name="Haon M."/>
            <person name="Grisel S."/>
            <person name="Petersen M."/>
            <person name="Berrin J.G."/>
            <person name="Delaux P.M."/>
            <person name="Dal Grande F."/>
            <person name="Keller J."/>
        </authorList>
    </citation>
    <scope>NUCLEOTIDE SEQUENCE [LARGE SCALE GENOMIC DNA]</scope>
    <source>
        <strain evidence="1 2">SAG 216-7</strain>
    </source>
</reference>
<dbReference type="InterPro" id="IPR029063">
    <property type="entry name" value="SAM-dependent_MTases_sf"/>
</dbReference>
<protein>
    <recommendedName>
        <fullName evidence="3">S-adenosyl-L-methionine-dependent methyltransferase</fullName>
    </recommendedName>
</protein>
<comment type="caution">
    <text evidence="1">The sequence shown here is derived from an EMBL/GenBank/DDBJ whole genome shotgun (WGS) entry which is preliminary data.</text>
</comment>
<sequence length="263" mass="28764">MLTEQTQQRLQLEIWQLQKPSEVLHLLRDIGRGRVDETAQHALIDCIKNPNLFEGSTGCHEWEAGFVLSEFIFSHTKLFKGRRCCELGCGPGVVGISLQRVGAGSILLTDGDSQTLLNCRHNLGINNVLVKDHDAASPSEAKGVKMAEIKWENGGSLDADVFLGADLLYDPGSHAALVQLIGSSLRRGGSVEPKQMILATTMRDVASVASFLRLITDAGLSAELLGDGDLQSLTVRFQRHLDLDKMRRSILLHRITANAQTVM</sequence>
<dbReference type="PANTHER" id="PTHR14614">
    <property type="entry name" value="HEPATOCELLULAR CARCINOMA-ASSOCIATED ANTIGEN"/>
    <property type="match status" value="1"/>
</dbReference>
<dbReference type="SUPFAM" id="SSF53335">
    <property type="entry name" value="S-adenosyl-L-methionine-dependent methyltransferases"/>
    <property type="match status" value="1"/>
</dbReference>
<dbReference type="PANTHER" id="PTHR14614:SF130">
    <property type="entry name" value="PROTEIN-LYSINE N-METHYLTRANSFERASE EEF2KMT"/>
    <property type="match status" value="1"/>
</dbReference>
<gene>
    <name evidence="1" type="ORF">WJX75_008135</name>
</gene>
<evidence type="ECO:0008006" key="3">
    <source>
        <dbReference type="Google" id="ProtNLM"/>
    </source>
</evidence>
<evidence type="ECO:0000313" key="1">
    <source>
        <dbReference type="EMBL" id="KAK9909829.1"/>
    </source>
</evidence>
<name>A0ABR2YS28_9CHLO</name>
<dbReference type="Gene3D" id="3.40.50.150">
    <property type="entry name" value="Vaccinia Virus protein VP39"/>
    <property type="match status" value="1"/>
</dbReference>